<sequence>MKVIASVNEDNVISLNVHLEVGTLNQKTFLGNYRVVREALNESLINQIKEGNREGALETLDEMYKLRFWEMVGVEQGTIEIRDGELFGLNKRVELDDTLKARVVGAKRFIELNGKGAE</sequence>
<dbReference type="Proteomes" id="UP000318102">
    <property type="component" value="Unassembled WGS sequence"/>
</dbReference>
<dbReference type="RefSeq" id="WP_144994815.1">
    <property type="nucleotide sequence ID" value="NZ_VNJK01000006.1"/>
</dbReference>
<accession>A0A559IEF1</accession>
<organism evidence="1 2">
    <name type="scientific">Paenibacillus agilis</name>
    <dbReference type="NCBI Taxonomy" id="3020863"/>
    <lineage>
        <taxon>Bacteria</taxon>
        <taxon>Bacillati</taxon>
        <taxon>Bacillota</taxon>
        <taxon>Bacilli</taxon>
        <taxon>Bacillales</taxon>
        <taxon>Paenibacillaceae</taxon>
        <taxon>Paenibacillus</taxon>
    </lineage>
</organism>
<dbReference type="AlphaFoldDB" id="A0A559IEF1"/>
<proteinExistence type="predicted"/>
<keyword evidence="2" id="KW-1185">Reference proteome</keyword>
<dbReference type="OrthoDB" id="9849168at2"/>
<evidence type="ECO:0000313" key="2">
    <source>
        <dbReference type="Proteomes" id="UP000318102"/>
    </source>
</evidence>
<protein>
    <submittedName>
        <fullName evidence="1">Uncharacterized protein</fullName>
    </submittedName>
</protein>
<comment type="caution">
    <text evidence="1">The sequence shown here is derived from an EMBL/GenBank/DDBJ whole genome shotgun (WGS) entry which is preliminary data.</text>
</comment>
<name>A0A559IEF1_9BACL</name>
<evidence type="ECO:0000313" key="1">
    <source>
        <dbReference type="EMBL" id="TVX86037.1"/>
    </source>
</evidence>
<dbReference type="EMBL" id="VNJK01000006">
    <property type="protein sequence ID" value="TVX86037.1"/>
    <property type="molecule type" value="Genomic_DNA"/>
</dbReference>
<reference evidence="1 2" key="1">
    <citation type="submission" date="2019-07" db="EMBL/GenBank/DDBJ databases">
        <authorList>
            <person name="Kim J."/>
        </authorList>
    </citation>
    <scope>NUCLEOTIDE SEQUENCE [LARGE SCALE GENOMIC DNA]</scope>
    <source>
        <strain evidence="1 2">N4</strain>
    </source>
</reference>
<gene>
    <name evidence="1" type="ORF">FPZ44_24145</name>
</gene>